<dbReference type="SMART" id="SM00737">
    <property type="entry name" value="ML"/>
    <property type="match status" value="1"/>
</dbReference>
<dbReference type="InterPro" id="IPR033916">
    <property type="entry name" value="ML_Npc2-like"/>
</dbReference>
<keyword evidence="5" id="KW-1015">Disulfide bond</keyword>
<dbReference type="FunFam" id="2.60.40.770:FF:000001">
    <property type="entry name" value="NPC intracellular cholesterol transporter 2"/>
    <property type="match status" value="1"/>
</dbReference>
<keyword evidence="4" id="KW-0732">Signal</keyword>
<evidence type="ECO:0000256" key="3">
    <source>
        <dbReference type="ARBA" id="ARBA00022525"/>
    </source>
</evidence>
<proteinExistence type="inferred from homology"/>
<dbReference type="GO" id="GO:0032367">
    <property type="term" value="P:intracellular cholesterol transport"/>
    <property type="evidence" value="ECO:0007669"/>
    <property type="project" value="InterPro"/>
</dbReference>
<evidence type="ECO:0000256" key="2">
    <source>
        <dbReference type="ARBA" id="ARBA00006370"/>
    </source>
</evidence>
<organism evidence="7">
    <name type="scientific">Oppiella nova</name>
    <dbReference type="NCBI Taxonomy" id="334625"/>
    <lineage>
        <taxon>Eukaryota</taxon>
        <taxon>Metazoa</taxon>
        <taxon>Ecdysozoa</taxon>
        <taxon>Arthropoda</taxon>
        <taxon>Chelicerata</taxon>
        <taxon>Arachnida</taxon>
        <taxon>Acari</taxon>
        <taxon>Acariformes</taxon>
        <taxon>Sarcoptiformes</taxon>
        <taxon>Oribatida</taxon>
        <taxon>Brachypylina</taxon>
        <taxon>Oppioidea</taxon>
        <taxon>Oppiidae</taxon>
        <taxon>Oppiella</taxon>
    </lineage>
</organism>
<dbReference type="CDD" id="cd00916">
    <property type="entry name" value="Npc2_like"/>
    <property type="match status" value="1"/>
</dbReference>
<dbReference type="GO" id="GO:0005576">
    <property type="term" value="C:extracellular region"/>
    <property type="evidence" value="ECO:0007669"/>
    <property type="project" value="UniProtKB-SubCell"/>
</dbReference>
<gene>
    <name evidence="7" type="ORF">ONB1V03_LOCUS5585</name>
</gene>
<evidence type="ECO:0000313" key="7">
    <source>
        <dbReference type="EMBL" id="CAD7646163.1"/>
    </source>
</evidence>
<feature type="domain" description="MD-2-related lipid-recognition" evidence="6">
    <location>
        <begin position="11"/>
        <end position="133"/>
    </location>
</feature>
<dbReference type="PANTHER" id="PTHR11306:SF7">
    <property type="entry name" value="AGAP002848-PA"/>
    <property type="match status" value="1"/>
</dbReference>
<dbReference type="SUPFAM" id="SSF81296">
    <property type="entry name" value="E set domains"/>
    <property type="match status" value="1"/>
</dbReference>
<dbReference type="EMBL" id="CAJPVJ010002281">
    <property type="protein sequence ID" value="CAG2166056.1"/>
    <property type="molecule type" value="Genomic_DNA"/>
</dbReference>
<comment type="subcellular location">
    <subcellularLocation>
        <location evidence="1">Secreted</location>
    </subcellularLocation>
</comment>
<protein>
    <recommendedName>
        <fullName evidence="6">MD-2-related lipid-recognition domain-containing protein</fullName>
    </recommendedName>
</protein>
<accession>A0A7R9LR12</accession>
<dbReference type="Pfam" id="PF02221">
    <property type="entry name" value="E1_DerP2_DerF2"/>
    <property type="match status" value="1"/>
</dbReference>
<name>A0A7R9LR12_9ACAR</name>
<evidence type="ECO:0000313" key="8">
    <source>
        <dbReference type="Proteomes" id="UP000728032"/>
    </source>
</evidence>
<dbReference type="Proteomes" id="UP000728032">
    <property type="component" value="Unassembled WGS sequence"/>
</dbReference>
<dbReference type="GO" id="GO:0032934">
    <property type="term" value="F:sterol binding"/>
    <property type="evidence" value="ECO:0007669"/>
    <property type="project" value="InterPro"/>
</dbReference>
<comment type="similarity">
    <text evidence="2">Belongs to the NPC2 family.</text>
</comment>
<dbReference type="EMBL" id="OC917106">
    <property type="protein sequence ID" value="CAD7646163.1"/>
    <property type="molecule type" value="Genomic_DNA"/>
</dbReference>
<dbReference type="PANTHER" id="PTHR11306">
    <property type="entry name" value="NIEMANN PICK TYPE C2 PROTEIN NPC2-RELATED"/>
    <property type="match status" value="1"/>
</dbReference>
<sequence length="138" mass="15367">MLSQIHKAYTLEYNIPNHNVIQEVSVSPCDSDPCVLKKGTTGTFSVTFVAPDDSKKLTAQMSAIIGGLRLPAPHFDRNVCNGYGVECPVTKGNRYNYKYVMKVLPEYPAIRTTFRLSAKDDKGNSVFCFKMPVRLVNS</sequence>
<dbReference type="InterPro" id="IPR003172">
    <property type="entry name" value="ML_dom"/>
</dbReference>
<evidence type="ECO:0000259" key="6">
    <source>
        <dbReference type="SMART" id="SM00737"/>
    </source>
</evidence>
<keyword evidence="8" id="KW-1185">Reference proteome</keyword>
<reference evidence="7" key="1">
    <citation type="submission" date="2020-11" db="EMBL/GenBank/DDBJ databases">
        <authorList>
            <person name="Tran Van P."/>
        </authorList>
    </citation>
    <scope>NUCLEOTIDE SEQUENCE</scope>
</reference>
<keyword evidence="3" id="KW-0964">Secreted</keyword>
<dbReference type="AlphaFoldDB" id="A0A7R9LR12"/>
<dbReference type="InterPro" id="IPR014756">
    <property type="entry name" value="Ig_E-set"/>
</dbReference>
<dbReference type="Gene3D" id="2.60.40.770">
    <property type="match status" value="1"/>
</dbReference>
<dbReference type="InterPro" id="IPR039670">
    <property type="entry name" value="NPC2-like"/>
</dbReference>
<evidence type="ECO:0000256" key="4">
    <source>
        <dbReference type="ARBA" id="ARBA00022729"/>
    </source>
</evidence>
<dbReference type="OrthoDB" id="6489064at2759"/>
<evidence type="ECO:0000256" key="1">
    <source>
        <dbReference type="ARBA" id="ARBA00004613"/>
    </source>
</evidence>
<evidence type="ECO:0000256" key="5">
    <source>
        <dbReference type="ARBA" id="ARBA00023157"/>
    </source>
</evidence>